<keyword evidence="4 10" id="KW-1003">Cell membrane</keyword>
<comment type="subcellular location">
    <subcellularLocation>
        <location evidence="2">Cell membrane</location>
        <topology evidence="2">Single-pass membrane protein</topology>
    </subcellularLocation>
</comment>
<evidence type="ECO:0000256" key="6">
    <source>
        <dbReference type="ARBA" id="ARBA00022692"/>
    </source>
</evidence>
<keyword evidence="7 10" id="KW-0283">Flagellar rotation</keyword>
<evidence type="ECO:0000256" key="3">
    <source>
        <dbReference type="ARBA" id="ARBA00008281"/>
    </source>
</evidence>
<name>A0A1M6AU30_9CLOT</name>
<evidence type="ECO:0000256" key="1">
    <source>
        <dbReference type="ARBA" id="ARBA00002254"/>
    </source>
</evidence>
<evidence type="ECO:0000313" key="12">
    <source>
        <dbReference type="Proteomes" id="UP000184310"/>
    </source>
</evidence>
<keyword evidence="9 10" id="KW-0472">Membrane</keyword>
<dbReference type="PANTHER" id="PTHR35091:SF2">
    <property type="entry name" value="FLAGELLAR PROTEIN FLIL"/>
    <property type="match status" value="1"/>
</dbReference>
<keyword evidence="8 10" id="KW-1133">Transmembrane helix</keyword>
<evidence type="ECO:0000256" key="10">
    <source>
        <dbReference type="RuleBase" id="RU364125"/>
    </source>
</evidence>
<evidence type="ECO:0000256" key="4">
    <source>
        <dbReference type="ARBA" id="ARBA00022475"/>
    </source>
</evidence>
<dbReference type="OrthoDB" id="166089at2"/>
<feature type="transmembrane region" description="Helical" evidence="10">
    <location>
        <begin position="20"/>
        <end position="42"/>
    </location>
</feature>
<dbReference type="Pfam" id="PF03748">
    <property type="entry name" value="FliL"/>
    <property type="match status" value="1"/>
</dbReference>
<organism evidence="11 12">
    <name type="scientific">Clostridium cavendishii DSM 21758</name>
    <dbReference type="NCBI Taxonomy" id="1121302"/>
    <lineage>
        <taxon>Bacteria</taxon>
        <taxon>Bacillati</taxon>
        <taxon>Bacillota</taxon>
        <taxon>Clostridia</taxon>
        <taxon>Eubacteriales</taxon>
        <taxon>Clostridiaceae</taxon>
        <taxon>Clostridium</taxon>
    </lineage>
</organism>
<keyword evidence="12" id="KW-1185">Reference proteome</keyword>
<gene>
    <name evidence="11" type="ORF">SAMN02745163_00177</name>
</gene>
<comment type="function">
    <text evidence="1 10">Controls the rotational direction of flagella during chemotaxis.</text>
</comment>
<dbReference type="GO" id="GO:0071978">
    <property type="term" value="P:bacterial-type flagellum-dependent swarming motility"/>
    <property type="evidence" value="ECO:0007669"/>
    <property type="project" value="TreeGrafter"/>
</dbReference>
<dbReference type="STRING" id="1121302.SAMN02745163_00177"/>
<keyword evidence="5 10" id="KW-0145">Chemotaxis</keyword>
<evidence type="ECO:0000313" key="11">
    <source>
        <dbReference type="EMBL" id="SHI39970.1"/>
    </source>
</evidence>
<evidence type="ECO:0000256" key="5">
    <source>
        <dbReference type="ARBA" id="ARBA00022500"/>
    </source>
</evidence>
<dbReference type="PANTHER" id="PTHR35091">
    <property type="entry name" value="FLAGELLAR PROTEIN FLIL"/>
    <property type="match status" value="1"/>
</dbReference>
<dbReference type="GO" id="GO:0009425">
    <property type="term" value="C:bacterial-type flagellum basal body"/>
    <property type="evidence" value="ECO:0007669"/>
    <property type="project" value="InterPro"/>
</dbReference>
<dbReference type="InterPro" id="IPR005503">
    <property type="entry name" value="FliL"/>
</dbReference>
<evidence type="ECO:0000256" key="9">
    <source>
        <dbReference type="ARBA" id="ARBA00023136"/>
    </source>
</evidence>
<dbReference type="GO" id="GO:0006935">
    <property type="term" value="P:chemotaxis"/>
    <property type="evidence" value="ECO:0007669"/>
    <property type="project" value="UniProtKB-KW"/>
</dbReference>
<evidence type="ECO:0000256" key="7">
    <source>
        <dbReference type="ARBA" id="ARBA00022779"/>
    </source>
</evidence>
<dbReference type="EMBL" id="FQZB01000003">
    <property type="protein sequence ID" value="SHI39970.1"/>
    <property type="molecule type" value="Genomic_DNA"/>
</dbReference>
<keyword evidence="11" id="KW-0282">Flagellum</keyword>
<evidence type="ECO:0000256" key="8">
    <source>
        <dbReference type="ARBA" id="ARBA00022989"/>
    </source>
</evidence>
<comment type="similarity">
    <text evidence="3 10">Belongs to the FliL family.</text>
</comment>
<keyword evidence="6 10" id="KW-0812">Transmembrane</keyword>
<dbReference type="RefSeq" id="WP_072984335.1">
    <property type="nucleotide sequence ID" value="NZ_FQZB01000003.1"/>
</dbReference>
<accession>A0A1M6AU30</accession>
<reference evidence="11 12" key="1">
    <citation type="submission" date="2016-11" db="EMBL/GenBank/DDBJ databases">
        <authorList>
            <person name="Jaros S."/>
            <person name="Januszkiewicz K."/>
            <person name="Wedrychowicz H."/>
        </authorList>
    </citation>
    <scope>NUCLEOTIDE SEQUENCE [LARGE SCALE GENOMIC DNA]</scope>
    <source>
        <strain evidence="11 12">DSM 21758</strain>
    </source>
</reference>
<dbReference type="Proteomes" id="UP000184310">
    <property type="component" value="Unassembled WGS sequence"/>
</dbReference>
<evidence type="ECO:0000256" key="2">
    <source>
        <dbReference type="ARBA" id="ARBA00004162"/>
    </source>
</evidence>
<proteinExistence type="inferred from homology"/>
<sequence>MAEETKKEEKKAKGGAGKFIIIIFVVAVIVAGGTFAGVYMYMKGQTNTVVKEAYYDLKDEFLVNLSDEGGKSYVKAKVSVAYNEKDKSFGAGLDAQKAVLRDSIITFFKTKSSKELTDPKSSEAIKKELTSAINKKLSDGQLTNVLFQDLTVQK</sequence>
<dbReference type="GO" id="GO:0005886">
    <property type="term" value="C:plasma membrane"/>
    <property type="evidence" value="ECO:0007669"/>
    <property type="project" value="UniProtKB-SubCell"/>
</dbReference>
<dbReference type="AlphaFoldDB" id="A0A1M6AU30"/>
<keyword evidence="11" id="KW-0969">Cilium</keyword>
<protein>
    <recommendedName>
        <fullName evidence="10">Flagellar protein FliL</fullName>
    </recommendedName>
</protein>
<keyword evidence="11" id="KW-0966">Cell projection</keyword>